<comment type="caution">
    <text evidence="16">The sequence shown here is derived from an EMBL/GenBank/DDBJ whole genome shotgun (WGS) entry which is preliminary data.</text>
</comment>
<feature type="domain" description="Hexokinase N-terminal" evidence="14">
    <location>
        <begin position="55"/>
        <end position="254"/>
    </location>
</feature>
<evidence type="ECO:0000256" key="3">
    <source>
        <dbReference type="ARBA" id="ARBA00009225"/>
    </source>
</evidence>
<dbReference type="PANTHER" id="PTHR19443">
    <property type="entry name" value="HEXOKINASE"/>
    <property type="match status" value="1"/>
</dbReference>
<evidence type="ECO:0000256" key="6">
    <source>
        <dbReference type="ARBA" id="ARBA00022777"/>
    </source>
</evidence>
<protein>
    <recommendedName>
        <fullName evidence="12">Phosphotransferase</fullName>
        <ecNumber evidence="12">2.7.1.-</ecNumber>
    </recommendedName>
</protein>
<evidence type="ECO:0000256" key="7">
    <source>
        <dbReference type="ARBA" id="ARBA00022840"/>
    </source>
</evidence>
<dbReference type="UniPathway" id="UPA00242"/>
<keyword evidence="13" id="KW-0812">Transmembrane</keyword>
<evidence type="ECO:0000313" key="16">
    <source>
        <dbReference type="EMBL" id="CAF3530557.1"/>
    </source>
</evidence>
<dbReference type="Gene3D" id="3.40.367.20">
    <property type="match status" value="1"/>
</dbReference>
<dbReference type="InterPro" id="IPR043129">
    <property type="entry name" value="ATPase_NBD"/>
</dbReference>
<comment type="pathway">
    <text evidence="2">Carbohydrate metabolism; hexose metabolism.</text>
</comment>
<dbReference type="FunFam" id="3.40.367.20:FF:000020">
    <property type="entry name" value="Hexokinase-1"/>
    <property type="match status" value="1"/>
</dbReference>
<evidence type="ECO:0000313" key="18">
    <source>
        <dbReference type="Proteomes" id="UP000663865"/>
    </source>
</evidence>
<dbReference type="GO" id="GO:0005829">
    <property type="term" value="C:cytosol"/>
    <property type="evidence" value="ECO:0007669"/>
    <property type="project" value="TreeGrafter"/>
</dbReference>
<dbReference type="Pfam" id="PF00349">
    <property type="entry name" value="Hexokinase_1"/>
    <property type="match status" value="1"/>
</dbReference>
<dbReference type="PROSITE" id="PS51748">
    <property type="entry name" value="HEXOKINASE_2"/>
    <property type="match status" value="1"/>
</dbReference>
<evidence type="ECO:0000256" key="11">
    <source>
        <dbReference type="ARBA" id="ARBA00048160"/>
    </source>
</evidence>
<reference evidence="16" key="1">
    <citation type="submission" date="2021-02" db="EMBL/GenBank/DDBJ databases">
        <authorList>
            <person name="Nowell W R."/>
        </authorList>
    </citation>
    <scope>NUCLEOTIDE SEQUENCE</scope>
</reference>
<accession>A0A818J5B2</accession>
<dbReference type="GO" id="GO:0006096">
    <property type="term" value="P:glycolytic process"/>
    <property type="evidence" value="ECO:0007669"/>
    <property type="project" value="UniProtKB-UniPathway"/>
</dbReference>
<dbReference type="Proteomes" id="UP000663865">
    <property type="component" value="Unassembled WGS sequence"/>
</dbReference>
<dbReference type="EMBL" id="CAJNYD010003741">
    <property type="protein sequence ID" value="CAF3540508.1"/>
    <property type="molecule type" value="Genomic_DNA"/>
</dbReference>
<keyword evidence="8 12" id="KW-0324">Glycolysis</keyword>
<dbReference type="GO" id="GO:0005536">
    <property type="term" value="F:D-glucose binding"/>
    <property type="evidence" value="ECO:0007669"/>
    <property type="project" value="InterPro"/>
</dbReference>
<dbReference type="InterPro" id="IPR001312">
    <property type="entry name" value="Hexokinase"/>
</dbReference>
<keyword evidence="13" id="KW-1133">Transmembrane helix</keyword>
<dbReference type="EMBL" id="CAJNYV010003047">
    <property type="protein sequence ID" value="CAF3530557.1"/>
    <property type="molecule type" value="Genomic_DNA"/>
</dbReference>
<comment type="catalytic activity">
    <reaction evidence="11">
        <text>D-glucose + ATP = D-glucose 6-phosphate + ADP + H(+)</text>
        <dbReference type="Rhea" id="RHEA:17825"/>
        <dbReference type="ChEBI" id="CHEBI:4167"/>
        <dbReference type="ChEBI" id="CHEBI:15378"/>
        <dbReference type="ChEBI" id="CHEBI:30616"/>
        <dbReference type="ChEBI" id="CHEBI:61548"/>
        <dbReference type="ChEBI" id="CHEBI:456216"/>
        <dbReference type="EC" id="2.7.1.1"/>
    </reaction>
    <physiologicalReaction direction="left-to-right" evidence="11">
        <dbReference type="Rhea" id="RHEA:17826"/>
    </physiologicalReaction>
</comment>
<gene>
    <name evidence="16" type="ORF">KIK155_LOCUS17434</name>
    <name evidence="17" type="ORF">LUA448_LOCUS27441</name>
</gene>
<comment type="pathway">
    <text evidence="1">Carbohydrate degradation; glycolysis; D-glyceraldehyde 3-phosphate and glycerone phosphate from D-glucose: step 1/4.</text>
</comment>
<evidence type="ECO:0000256" key="5">
    <source>
        <dbReference type="ARBA" id="ARBA00022741"/>
    </source>
</evidence>
<evidence type="ECO:0000256" key="10">
    <source>
        <dbReference type="ARBA" id="ARBA00047905"/>
    </source>
</evidence>
<comment type="similarity">
    <text evidence="3 12">Belongs to the hexokinase family.</text>
</comment>
<comment type="catalytic activity">
    <reaction evidence="9">
        <text>a D-hexose + ATP = a D-hexose 6-phosphate + ADP + H(+)</text>
        <dbReference type="Rhea" id="RHEA:22740"/>
        <dbReference type="ChEBI" id="CHEBI:4194"/>
        <dbReference type="ChEBI" id="CHEBI:15378"/>
        <dbReference type="ChEBI" id="CHEBI:30616"/>
        <dbReference type="ChEBI" id="CHEBI:229467"/>
        <dbReference type="ChEBI" id="CHEBI:456216"/>
        <dbReference type="EC" id="2.7.1.1"/>
    </reaction>
    <physiologicalReaction direction="left-to-right" evidence="9">
        <dbReference type="Rhea" id="RHEA:22741"/>
    </physiologicalReaction>
</comment>
<dbReference type="GO" id="GO:0005524">
    <property type="term" value="F:ATP binding"/>
    <property type="evidence" value="ECO:0007669"/>
    <property type="project" value="UniProtKB-UniRule"/>
</dbReference>
<comment type="catalytic activity">
    <reaction evidence="10">
        <text>D-fructose + ATP = D-fructose 6-phosphate + ADP + H(+)</text>
        <dbReference type="Rhea" id="RHEA:16125"/>
        <dbReference type="ChEBI" id="CHEBI:15378"/>
        <dbReference type="ChEBI" id="CHEBI:30616"/>
        <dbReference type="ChEBI" id="CHEBI:37721"/>
        <dbReference type="ChEBI" id="CHEBI:61527"/>
        <dbReference type="ChEBI" id="CHEBI:456216"/>
        <dbReference type="EC" id="2.7.1.1"/>
    </reaction>
    <physiologicalReaction direction="left-to-right" evidence="10">
        <dbReference type="Rhea" id="RHEA:16126"/>
    </physiologicalReaction>
</comment>
<feature type="domain" description="Hexokinase C-terminal" evidence="15">
    <location>
        <begin position="261"/>
        <end position="540"/>
    </location>
</feature>
<dbReference type="InterPro" id="IPR022673">
    <property type="entry name" value="Hexokinase_C"/>
</dbReference>
<evidence type="ECO:0000313" key="17">
    <source>
        <dbReference type="EMBL" id="CAF3540508.1"/>
    </source>
</evidence>
<dbReference type="PRINTS" id="PR00475">
    <property type="entry name" value="HEXOKINASE"/>
</dbReference>
<keyword evidence="7 12" id="KW-0067">ATP-binding</keyword>
<dbReference type="InterPro" id="IPR022672">
    <property type="entry name" value="Hexokinase_N"/>
</dbReference>
<dbReference type="EC" id="2.7.1.-" evidence="12"/>
<dbReference type="Pfam" id="PF03727">
    <property type="entry name" value="Hexokinase_2"/>
    <property type="match status" value="1"/>
</dbReference>
<evidence type="ECO:0000256" key="4">
    <source>
        <dbReference type="ARBA" id="ARBA00022679"/>
    </source>
</evidence>
<dbReference type="GO" id="GO:0005739">
    <property type="term" value="C:mitochondrion"/>
    <property type="evidence" value="ECO:0007669"/>
    <property type="project" value="TreeGrafter"/>
</dbReference>
<evidence type="ECO:0000259" key="14">
    <source>
        <dbReference type="Pfam" id="PF00349"/>
    </source>
</evidence>
<evidence type="ECO:0000256" key="13">
    <source>
        <dbReference type="SAM" id="Phobius"/>
    </source>
</evidence>
<name>A0A818J5B2_9BILA</name>
<evidence type="ECO:0000256" key="2">
    <source>
        <dbReference type="ARBA" id="ARBA00005028"/>
    </source>
</evidence>
<dbReference type="PANTHER" id="PTHR19443:SF16">
    <property type="entry name" value="HEXOKINASE TYPE 1-RELATED"/>
    <property type="match status" value="1"/>
</dbReference>
<keyword evidence="5 12" id="KW-0547">Nucleotide-binding</keyword>
<evidence type="ECO:0000259" key="15">
    <source>
        <dbReference type="Pfam" id="PF03727"/>
    </source>
</evidence>
<organism evidence="16 18">
    <name type="scientific">Rotaria socialis</name>
    <dbReference type="NCBI Taxonomy" id="392032"/>
    <lineage>
        <taxon>Eukaryota</taxon>
        <taxon>Metazoa</taxon>
        <taxon>Spiralia</taxon>
        <taxon>Gnathifera</taxon>
        <taxon>Rotifera</taxon>
        <taxon>Eurotatoria</taxon>
        <taxon>Bdelloidea</taxon>
        <taxon>Philodinida</taxon>
        <taxon>Philodinidae</taxon>
        <taxon>Rotaria</taxon>
    </lineage>
</organism>
<dbReference type="GO" id="GO:0001678">
    <property type="term" value="P:intracellular glucose homeostasis"/>
    <property type="evidence" value="ECO:0007669"/>
    <property type="project" value="InterPro"/>
</dbReference>
<feature type="transmembrane region" description="Helical" evidence="13">
    <location>
        <begin position="21"/>
        <end position="39"/>
    </location>
</feature>
<keyword evidence="4 12" id="KW-0808">Transferase</keyword>
<dbReference type="GO" id="GO:0006006">
    <property type="term" value="P:glucose metabolic process"/>
    <property type="evidence" value="ECO:0007669"/>
    <property type="project" value="TreeGrafter"/>
</dbReference>
<dbReference type="UniPathway" id="UPA00109">
    <property type="reaction ID" value="UER00180"/>
</dbReference>
<dbReference type="SUPFAM" id="SSF53067">
    <property type="entry name" value="Actin-like ATPase domain"/>
    <property type="match status" value="2"/>
</dbReference>
<evidence type="ECO:0000256" key="12">
    <source>
        <dbReference type="RuleBase" id="RU362007"/>
    </source>
</evidence>
<dbReference type="AlphaFoldDB" id="A0A818J5B2"/>
<evidence type="ECO:0000256" key="1">
    <source>
        <dbReference type="ARBA" id="ARBA00004888"/>
    </source>
</evidence>
<proteinExistence type="inferred from homology"/>
<keyword evidence="6 12" id="KW-0418">Kinase</keyword>
<keyword evidence="13" id="KW-0472">Membrane</keyword>
<evidence type="ECO:0000256" key="9">
    <source>
        <dbReference type="ARBA" id="ARBA00044613"/>
    </source>
</evidence>
<dbReference type="Proteomes" id="UP000663833">
    <property type="component" value="Unassembled WGS sequence"/>
</dbReference>
<dbReference type="GO" id="GO:0008865">
    <property type="term" value="F:fructokinase activity"/>
    <property type="evidence" value="ECO:0007669"/>
    <property type="project" value="TreeGrafter"/>
</dbReference>
<dbReference type="GO" id="GO:0004340">
    <property type="term" value="F:glucokinase activity"/>
    <property type="evidence" value="ECO:0007669"/>
    <property type="project" value="TreeGrafter"/>
</dbReference>
<evidence type="ECO:0000256" key="8">
    <source>
        <dbReference type="ARBA" id="ARBA00023152"/>
    </source>
</evidence>
<dbReference type="FunFam" id="3.30.420.40:FF:000805">
    <property type="entry name" value="Hexokinase-2"/>
    <property type="match status" value="1"/>
</dbReference>
<sequence length="551" mass="61843">MASSSDYIIEVRIDVLKTLKIFGITATALTAIGLGAYYIHHRMQSSRRVILQDEVKHVLEPFELSDEQLRRVMANLNTQMTNGLKSNDSENNDLAMFPTFVNFRPNGQESGEYLVVDLGGSNFRVSHVNIEGRNRLRLKNKIFLIPHSLLLGEGEKLFDYIAECLQRFIDDNGLATHKRADYKFDLAFTFSFPCTQTSLSQATLVSWTKGFSCTGVVGNDVVLLLQNAIDRRKTLQIQVVALVNDTVGTLMACSSLYRDCRVGVILGTGTNACYFENLDNVPKWAGERNQSTKQIVINTEWGALGKHGCLDFIRTKIDRELDESSLTPNQQIFEKMISGKTFYICKLVIFKRNLALYLGEIVRLIIIDLVRSSILFPDRMQKAPSRGRDYNIFLSLRGSFYAKHVADIECDKTEDLSVTASILTSIGIYDPSYDDCYIIREVCKTVSLRAAKLAAAGKQNVASNLSSMRNDYFYVIVIAVVVNRVNMPSVTVGVDGTLFRHHARFRKNLIRTMSRLVPRTHRLVLSEDGSSKGSALVAAVNRHNQETLTST</sequence>
<dbReference type="Gene3D" id="3.30.420.40">
    <property type="match status" value="1"/>
</dbReference>